<comment type="similarity">
    <text evidence="2 9">Belongs to the mitochondrial pyruvate carrier (MPC) (TC 2.A.105) family.</text>
</comment>
<keyword evidence="3 9" id="KW-0813">Transport</keyword>
<dbReference type="Pfam" id="PF03650">
    <property type="entry name" value="MPC"/>
    <property type="match status" value="1"/>
</dbReference>
<keyword evidence="7 9" id="KW-0496">Mitochondrion</keyword>
<accession>A0A6P4IUD4</accession>
<evidence type="ECO:0000256" key="9">
    <source>
        <dbReference type="RuleBase" id="RU363100"/>
    </source>
</evidence>
<protein>
    <recommendedName>
        <fullName evidence="9">Mitochondrial pyruvate carrier</fullName>
    </recommendedName>
</protein>
<dbReference type="GO" id="GO:0006850">
    <property type="term" value="P:pyruvate import into mitochondria"/>
    <property type="evidence" value="ECO:0007669"/>
    <property type="project" value="InterPro"/>
</dbReference>
<sequence>MRTFTRLYGCLIRNADKLVPRLMRPLWLSPTGPRTVFFWGPVVKWCVVLAGLGDVFNRPPHLISKRQTLVLAFSGALWSRWSMIIRPKNHSFMLCNAFLSVSQCLLLWRSMNHNPDSEWKRWRDSLEETTKN</sequence>
<keyword evidence="6" id="KW-1133">Transmembrane helix</keyword>
<dbReference type="GeneID" id="108077266"/>
<evidence type="ECO:0000256" key="5">
    <source>
        <dbReference type="ARBA" id="ARBA00022792"/>
    </source>
</evidence>
<comment type="subcellular location">
    <subcellularLocation>
        <location evidence="1 9">Mitochondrion inner membrane</location>
        <topology evidence="1 9">Multi-pass membrane protein</topology>
    </subcellularLocation>
</comment>
<evidence type="ECO:0000256" key="3">
    <source>
        <dbReference type="ARBA" id="ARBA00022448"/>
    </source>
</evidence>
<evidence type="ECO:0000313" key="10">
    <source>
        <dbReference type="Proteomes" id="UP001652661"/>
    </source>
</evidence>
<dbReference type="InterPro" id="IPR005336">
    <property type="entry name" value="MPC"/>
</dbReference>
<evidence type="ECO:0000256" key="6">
    <source>
        <dbReference type="ARBA" id="ARBA00022989"/>
    </source>
</evidence>
<reference evidence="11" key="2">
    <citation type="submission" date="2025-08" db="UniProtKB">
        <authorList>
            <consortium name="RefSeq"/>
        </authorList>
    </citation>
    <scope>IDENTIFICATION</scope>
    <source>
        <strain evidence="11">14028-0561.14</strain>
        <tissue evidence="11">Whole fly</tissue>
    </source>
</reference>
<dbReference type="AlphaFoldDB" id="A0A6P4IUD4"/>
<dbReference type="Proteomes" id="UP001652661">
    <property type="component" value="Chromosome 2L"/>
</dbReference>
<dbReference type="OrthoDB" id="869189at2759"/>
<evidence type="ECO:0000256" key="8">
    <source>
        <dbReference type="ARBA" id="ARBA00023136"/>
    </source>
</evidence>
<keyword evidence="5 9" id="KW-0999">Mitochondrion inner membrane</keyword>
<keyword evidence="8" id="KW-0472">Membrane</keyword>
<evidence type="ECO:0000256" key="4">
    <source>
        <dbReference type="ARBA" id="ARBA00022692"/>
    </source>
</evidence>
<evidence type="ECO:0000256" key="7">
    <source>
        <dbReference type="ARBA" id="ARBA00023128"/>
    </source>
</evidence>
<comment type="function">
    <text evidence="9">Mediates the uptake of pyruvate into mitochondria.</text>
</comment>
<dbReference type="GO" id="GO:0005743">
    <property type="term" value="C:mitochondrial inner membrane"/>
    <property type="evidence" value="ECO:0007669"/>
    <property type="project" value="UniProtKB-SubCell"/>
</dbReference>
<dbReference type="RefSeq" id="XP_017026023.1">
    <property type="nucleotide sequence ID" value="XM_017170534.3"/>
</dbReference>
<evidence type="ECO:0000256" key="1">
    <source>
        <dbReference type="ARBA" id="ARBA00004448"/>
    </source>
</evidence>
<reference evidence="10" key="1">
    <citation type="submission" date="2025-05" db="UniProtKB">
        <authorList>
            <consortium name="RefSeq"/>
        </authorList>
    </citation>
    <scope>NUCLEOTIDE SEQUENCE [LARGE SCALE GENOMIC DNA]</scope>
    <source>
        <strain evidence="10">14028-0561.14</strain>
    </source>
</reference>
<evidence type="ECO:0000256" key="2">
    <source>
        <dbReference type="ARBA" id="ARBA00006416"/>
    </source>
</evidence>
<keyword evidence="4" id="KW-0812">Transmembrane</keyword>
<gene>
    <name evidence="11" type="primary">LOC108077266</name>
</gene>
<evidence type="ECO:0000313" key="11">
    <source>
        <dbReference type="RefSeq" id="XP_017026023.1"/>
    </source>
</evidence>
<name>A0A6P4IUD4_DROKI</name>
<organism evidence="10 11">
    <name type="scientific">Drosophila kikkawai</name>
    <name type="common">Fruit fly</name>
    <dbReference type="NCBI Taxonomy" id="30033"/>
    <lineage>
        <taxon>Eukaryota</taxon>
        <taxon>Metazoa</taxon>
        <taxon>Ecdysozoa</taxon>
        <taxon>Arthropoda</taxon>
        <taxon>Hexapoda</taxon>
        <taxon>Insecta</taxon>
        <taxon>Pterygota</taxon>
        <taxon>Neoptera</taxon>
        <taxon>Endopterygota</taxon>
        <taxon>Diptera</taxon>
        <taxon>Brachycera</taxon>
        <taxon>Muscomorpha</taxon>
        <taxon>Ephydroidea</taxon>
        <taxon>Drosophilidae</taxon>
        <taxon>Drosophila</taxon>
        <taxon>Sophophora</taxon>
    </lineage>
</organism>
<proteinExistence type="inferred from homology"/>
<keyword evidence="10" id="KW-1185">Reference proteome</keyword>